<evidence type="ECO:0000256" key="3">
    <source>
        <dbReference type="ARBA" id="ARBA00010094"/>
    </source>
</evidence>
<evidence type="ECO:0000256" key="7">
    <source>
        <dbReference type="ARBA" id="ARBA00023242"/>
    </source>
</evidence>
<dbReference type="OrthoDB" id="8931744at2759"/>
<name>A0A8J6A9D9_GALPY</name>
<dbReference type="PANTHER" id="PTHR21731">
    <property type="entry name" value="SYNAPTONEMAL COMPLEX CENTRAL ELEMENT PROTEIN 1-LIKE"/>
    <property type="match status" value="1"/>
</dbReference>
<dbReference type="Pfam" id="PF15233">
    <property type="entry name" value="SYCE1"/>
    <property type="match status" value="1"/>
</dbReference>
<proteinExistence type="inferred from homology"/>
<evidence type="ECO:0000256" key="12">
    <source>
        <dbReference type="ARBA" id="ARBA00046827"/>
    </source>
</evidence>
<comment type="subcellular location">
    <subcellularLocation>
        <location evidence="2">Chromosome</location>
    </subcellularLocation>
    <subcellularLocation>
        <location evidence="1">Nucleus</location>
    </subcellularLocation>
</comment>
<sequence length="302" mass="33649">MPLPLDLPPTPVVLFASADNLHPAKKDCRGWPHRAGPASLRSPHQGPAVGSSETWSNTRPPTPEPRLPTRGAAVTPPDVTGARPGRPLRPQTLPRKPVGVQWARWARRQPQAREQTPRTHLDLSRTVRGERGALEADPGLLLLVHPPRAASKVFGFVYTGHASSSQKIDDLMEMVKKLEKGSLEPRVEVLINRINAVQQAKKKASEDLGEARTIWEALQKELDSCEYAGVTQRSSATLSGEKVRLKEILNKKQETLRILRLHCQEKEGEAQRKHSMLQGCKARISALNSQIEEERSKQRQLR</sequence>
<dbReference type="EMBL" id="JAGFMF010011658">
    <property type="protein sequence ID" value="KAG8517511.1"/>
    <property type="molecule type" value="Genomic_DNA"/>
</dbReference>
<dbReference type="GO" id="GO:0007130">
    <property type="term" value="P:synaptonemal complex assembly"/>
    <property type="evidence" value="ECO:0007669"/>
    <property type="project" value="InterPro"/>
</dbReference>
<evidence type="ECO:0000256" key="8">
    <source>
        <dbReference type="ARBA" id="ARBA00023254"/>
    </source>
</evidence>
<evidence type="ECO:0000256" key="10">
    <source>
        <dbReference type="ARBA" id="ARBA00039883"/>
    </source>
</evidence>
<keyword evidence="5" id="KW-0132">Cell division</keyword>
<keyword evidence="7" id="KW-0539">Nucleus</keyword>
<accession>A0A8J6A9D9</accession>
<dbReference type="GO" id="GO:0000795">
    <property type="term" value="C:synaptonemal complex"/>
    <property type="evidence" value="ECO:0007669"/>
    <property type="project" value="InterPro"/>
</dbReference>
<dbReference type="Proteomes" id="UP000700334">
    <property type="component" value="Unassembled WGS sequence"/>
</dbReference>
<comment type="function">
    <text evidence="11">Major component of the transverse central element of synaptonemal complexes (SCS), formed between homologous chromosomes during meiotic prophase. Requires SYCP1 in order to be incorporated into the central element. May have a role in the synaptonemal complex assembly, stabilization and recombination.</text>
</comment>
<evidence type="ECO:0000256" key="6">
    <source>
        <dbReference type="ARBA" id="ARBA00023054"/>
    </source>
</evidence>
<comment type="subunit">
    <text evidence="12">Homodimer. Found in a complex with SYCP1 and SYCE2. Interacts with SYCP1, SYCE2 and SYCE3. Interacts with SIX6OS1.</text>
</comment>
<evidence type="ECO:0000256" key="9">
    <source>
        <dbReference type="ARBA" id="ARBA00023306"/>
    </source>
</evidence>
<keyword evidence="6" id="KW-0175">Coiled coil</keyword>
<evidence type="ECO:0000256" key="1">
    <source>
        <dbReference type="ARBA" id="ARBA00004123"/>
    </source>
</evidence>
<evidence type="ECO:0000256" key="5">
    <source>
        <dbReference type="ARBA" id="ARBA00022618"/>
    </source>
</evidence>
<dbReference type="GO" id="GO:0051301">
    <property type="term" value="P:cell division"/>
    <property type="evidence" value="ECO:0007669"/>
    <property type="project" value="UniProtKB-KW"/>
</dbReference>
<feature type="region of interest" description="Disordered" evidence="13">
    <location>
        <begin position="26"/>
        <end position="94"/>
    </location>
</feature>
<reference evidence="14" key="1">
    <citation type="journal article" date="2021" name="Evol. Appl.">
        <title>The genome of the Pyrenean desman and the effects of bottlenecks and inbreeding on the genomic landscape of an endangered species.</title>
        <authorList>
            <person name="Escoda L."/>
            <person name="Castresana J."/>
        </authorList>
    </citation>
    <scope>NUCLEOTIDE SEQUENCE</scope>
    <source>
        <strain evidence="14">IBE-C5619</strain>
    </source>
</reference>
<keyword evidence="4" id="KW-0158">Chromosome</keyword>
<organism evidence="14 15">
    <name type="scientific">Galemys pyrenaicus</name>
    <name type="common">Iberian desman</name>
    <name type="synonym">Pyrenean desman</name>
    <dbReference type="NCBI Taxonomy" id="202257"/>
    <lineage>
        <taxon>Eukaryota</taxon>
        <taxon>Metazoa</taxon>
        <taxon>Chordata</taxon>
        <taxon>Craniata</taxon>
        <taxon>Vertebrata</taxon>
        <taxon>Euteleostomi</taxon>
        <taxon>Mammalia</taxon>
        <taxon>Eutheria</taxon>
        <taxon>Laurasiatheria</taxon>
        <taxon>Eulipotyphla</taxon>
        <taxon>Talpidae</taxon>
        <taxon>Galemys</taxon>
    </lineage>
</organism>
<keyword evidence="15" id="KW-1185">Reference proteome</keyword>
<evidence type="ECO:0000256" key="4">
    <source>
        <dbReference type="ARBA" id="ARBA00022454"/>
    </source>
</evidence>
<gene>
    <name evidence="14" type="ORF">J0S82_009746</name>
</gene>
<dbReference type="PANTHER" id="PTHR21731:SF0">
    <property type="entry name" value="SYNAPTONEMAL COMPLEX CENTRAL ELEMENT PROTEIN 1"/>
    <property type="match status" value="1"/>
</dbReference>
<protein>
    <recommendedName>
        <fullName evidence="10">Synaptonemal complex central element protein 1</fullName>
    </recommendedName>
</protein>
<keyword evidence="8" id="KW-0469">Meiosis</keyword>
<dbReference type="AlphaFoldDB" id="A0A8J6A9D9"/>
<evidence type="ECO:0000313" key="14">
    <source>
        <dbReference type="EMBL" id="KAG8517511.1"/>
    </source>
</evidence>
<evidence type="ECO:0000256" key="13">
    <source>
        <dbReference type="SAM" id="MobiDB-lite"/>
    </source>
</evidence>
<evidence type="ECO:0000256" key="11">
    <source>
        <dbReference type="ARBA" id="ARBA00045754"/>
    </source>
</evidence>
<keyword evidence="9" id="KW-0131">Cell cycle</keyword>
<evidence type="ECO:0000313" key="15">
    <source>
        <dbReference type="Proteomes" id="UP000700334"/>
    </source>
</evidence>
<dbReference type="InterPro" id="IPR026676">
    <property type="entry name" value="SYCE1"/>
</dbReference>
<evidence type="ECO:0000256" key="2">
    <source>
        <dbReference type="ARBA" id="ARBA00004286"/>
    </source>
</evidence>
<comment type="similarity">
    <text evidence="3">Belongs to the SYCE family.</text>
</comment>
<comment type="caution">
    <text evidence="14">The sequence shown here is derived from an EMBL/GenBank/DDBJ whole genome shotgun (WGS) entry which is preliminary data.</text>
</comment>